<reference evidence="1" key="1">
    <citation type="submission" date="2020-06" db="EMBL/GenBank/DDBJ databases">
        <title>A novel thermopfilic bacterium from Erzurum, Turkey.</title>
        <authorList>
            <person name="Adiguzel A."/>
            <person name="Ay H."/>
            <person name="Baltaci M.O."/>
        </authorList>
    </citation>
    <scope>NUCLEOTIDE SEQUENCE</scope>
    <source>
        <strain evidence="1">P2</strain>
    </source>
</reference>
<comment type="caution">
    <text evidence="1">The sequence shown here is derived from an EMBL/GenBank/DDBJ whole genome shotgun (WGS) entry which is preliminary data.</text>
</comment>
<dbReference type="AlphaFoldDB" id="A0A8J8K9M6"/>
<accession>A0A8J8K9M6</accession>
<dbReference type="RefSeq" id="WP_173732647.1">
    <property type="nucleotide sequence ID" value="NZ_JABTTE010000064.1"/>
</dbReference>
<proteinExistence type="predicted"/>
<dbReference type="EMBL" id="JABTTE010000064">
    <property type="protein sequence ID" value="NSL53376.1"/>
    <property type="molecule type" value="Genomic_DNA"/>
</dbReference>
<gene>
    <name evidence="1" type="ORF">HR057_16795</name>
</gene>
<keyword evidence="2" id="KW-1185">Reference proteome</keyword>
<feature type="non-terminal residue" evidence="1">
    <location>
        <position position="151"/>
    </location>
</feature>
<evidence type="ECO:0000313" key="1">
    <source>
        <dbReference type="EMBL" id="NSL53376.1"/>
    </source>
</evidence>
<dbReference type="Proteomes" id="UP000625804">
    <property type="component" value="Unassembled WGS sequence"/>
</dbReference>
<name>A0A8J8K9M6_9BACI</name>
<protein>
    <submittedName>
        <fullName evidence="1">Uncharacterized protein</fullName>
    </submittedName>
</protein>
<evidence type="ECO:0000313" key="2">
    <source>
        <dbReference type="Proteomes" id="UP000625804"/>
    </source>
</evidence>
<organism evidence="1 2">
    <name type="scientific">Calidifontibacillus erzurumensis</name>
    <dbReference type="NCBI Taxonomy" id="2741433"/>
    <lineage>
        <taxon>Bacteria</taxon>
        <taxon>Bacillati</taxon>
        <taxon>Bacillota</taxon>
        <taxon>Bacilli</taxon>
        <taxon>Bacillales</taxon>
        <taxon>Bacillaceae</taxon>
        <taxon>Calidifontibacillus/Schinkia group</taxon>
        <taxon>Calidifontibacillus</taxon>
    </lineage>
</organism>
<sequence length="151" mass="17785">MSKELIRKFLMENEAILMRENLCCSDFIDLKERFYLQYSKNPRISEAIIFTWLKNYLENGLNTEFNRNLVLKPETKFPAEYGYQTLDISIVEGNEIRLGISIKMSTSTSAYLDGADFSNPFLNKYRKEFVKDENEFNRKRKEGKRIGVPTL</sequence>